<keyword evidence="2" id="KW-1185">Reference proteome</keyword>
<name>A0AAW1INR5_SAPOF</name>
<dbReference type="PANTHER" id="PTHR37734:SF1">
    <property type="entry name" value="LARGE RIBOSOMAL RNA SUBUNIT ACCUMULATION PROTEIN YCED HOMOLOG 2, CHLOROPLASTIC"/>
    <property type="match status" value="1"/>
</dbReference>
<dbReference type="AlphaFoldDB" id="A0AAW1INR5"/>
<dbReference type="Proteomes" id="UP001443914">
    <property type="component" value="Unassembled WGS sequence"/>
</dbReference>
<evidence type="ECO:0000313" key="1">
    <source>
        <dbReference type="EMBL" id="KAK9691390.1"/>
    </source>
</evidence>
<comment type="caution">
    <text evidence="1">The sequence shown here is derived from an EMBL/GenBank/DDBJ whole genome shotgun (WGS) entry which is preliminary data.</text>
</comment>
<sequence>MAKSIHLTSSKTINPIKTPFYLPNSSSCYPQFAKLIRSAKKIEAPLIAKRVSKSGRRAVTIPASTGRWPGKWTCEYVISLKDLQLHDLAEDGCYGTEVFVTLSLQKHTGFGLSVYGRVITNIARKCASCSTPYSRKIDTSMSVWVLPDGGDDTSTIPEIGGDDPSVIYVKPGCEAELDSLIQDTIRLQVAVKVNTSYILMLRVSVICLSFYFGNERKFDRYRCTITKFDLIIIQND</sequence>
<proteinExistence type="predicted"/>
<gene>
    <name evidence="1" type="ORF">RND81_09G194400</name>
</gene>
<dbReference type="InterPro" id="IPR044985">
    <property type="entry name" value="YceD_plant"/>
</dbReference>
<reference evidence="1" key="1">
    <citation type="submission" date="2024-03" db="EMBL/GenBank/DDBJ databases">
        <title>WGS assembly of Saponaria officinalis var. Norfolk2.</title>
        <authorList>
            <person name="Jenkins J."/>
            <person name="Shu S."/>
            <person name="Grimwood J."/>
            <person name="Barry K."/>
            <person name="Goodstein D."/>
            <person name="Schmutz J."/>
            <person name="Leebens-Mack J."/>
            <person name="Osbourn A."/>
        </authorList>
    </citation>
    <scope>NUCLEOTIDE SEQUENCE [LARGE SCALE GENOMIC DNA]</scope>
    <source>
        <strain evidence="1">JIC</strain>
    </source>
</reference>
<protein>
    <submittedName>
        <fullName evidence="1">Uncharacterized protein</fullName>
    </submittedName>
</protein>
<dbReference type="EMBL" id="JBDFQZ010000009">
    <property type="protein sequence ID" value="KAK9691390.1"/>
    <property type="molecule type" value="Genomic_DNA"/>
</dbReference>
<evidence type="ECO:0000313" key="2">
    <source>
        <dbReference type="Proteomes" id="UP001443914"/>
    </source>
</evidence>
<dbReference type="PANTHER" id="PTHR37734">
    <property type="entry name" value="LARGE RIBOSOMAL RNA SUBUNIT ACCUMULATION PROTEIN YCED HOMOLOG 2, CHLOROPLASTIC"/>
    <property type="match status" value="1"/>
</dbReference>
<organism evidence="1 2">
    <name type="scientific">Saponaria officinalis</name>
    <name type="common">Common soapwort</name>
    <name type="synonym">Lychnis saponaria</name>
    <dbReference type="NCBI Taxonomy" id="3572"/>
    <lineage>
        <taxon>Eukaryota</taxon>
        <taxon>Viridiplantae</taxon>
        <taxon>Streptophyta</taxon>
        <taxon>Embryophyta</taxon>
        <taxon>Tracheophyta</taxon>
        <taxon>Spermatophyta</taxon>
        <taxon>Magnoliopsida</taxon>
        <taxon>eudicotyledons</taxon>
        <taxon>Gunneridae</taxon>
        <taxon>Pentapetalae</taxon>
        <taxon>Caryophyllales</taxon>
        <taxon>Caryophyllaceae</taxon>
        <taxon>Caryophylleae</taxon>
        <taxon>Saponaria</taxon>
    </lineage>
</organism>
<accession>A0AAW1INR5</accession>